<accession>A0A0B5B0S9</accession>
<dbReference type="AlphaFoldDB" id="A0A0B5B0S9"/>
<gene>
    <name evidence="1" type="ORF">JMA_44320</name>
</gene>
<organism evidence="1 2">
    <name type="scientific">Jeotgalibacillus malaysiensis</name>
    <dbReference type="NCBI Taxonomy" id="1508404"/>
    <lineage>
        <taxon>Bacteria</taxon>
        <taxon>Bacillati</taxon>
        <taxon>Bacillota</taxon>
        <taxon>Bacilli</taxon>
        <taxon>Bacillales</taxon>
        <taxon>Caryophanaceae</taxon>
        <taxon>Jeotgalibacillus</taxon>
    </lineage>
</organism>
<keyword evidence="2" id="KW-1185">Reference proteome</keyword>
<name>A0A0B5B0S9_9BACL</name>
<evidence type="ECO:0000313" key="2">
    <source>
        <dbReference type="Proteomes" id="UP000031449"/>
    </source>
</evidence>
<dbReference type="EMBL" id="CP009417">
    <property type="protein sequence ID" value="AJD93749.1"/>
    <property type="molecule type" value="Genomic_DNA"/>
</dbReference>
<geneLocation type="plasmid" evidence="2"/>
<dbReference type="KEGG" id="jeo:JMA_44320"/>
<reference evidence="1 2" key="1">
    <citation type="submission" date="2014-08" db="EMBL/GenBank/DDBJ databases">
        <title>Complete genome of a marine bacteria Jeotgalibacillus malaysiensis.</title>
        <authorList>
            <person name="Yaakop A.S."/>
            <person name="Chan K.-G."/>
            <person name="Goh K.M."/>
        </authorList>
    </citation>
    <scope>NUCLEOTIDE SEQUENCE [LARGE SCALE GENOMIC DNA]</scope>
    <source>
        <strain evidence="1 2">D5</strain>
        <plasmid evidence="2">Plasmid</plasmid>
    </source>
</reference>
<protein>
    <submittedName>
        <fullName evidence="1">Uncharacterized protein</fullName>
    </submittedName>
</protein>
<dbReference type="Proteomes" id="UP000031449">
    <property type="component" value="Plasmid unnamed"/>
</dbReference>
<dbReference type="HOGENOM" id="CLU_2601335_0_0_9"/>
<dbReference type="BioCyc" id="JESP1508404:G14D9-13755-MONOMER"/>
<keyword evidence="1" id="KW-0614">Plasmid</keyword>
<sequence length="79" mass="9125">MELDWNHEPGDVLICDEGEFLIVSPKGFEGHFAETSEVDYMLVNRNTGELEACFPAEDLENLWRYYSIRNIIKRKGDAS</sequence>
<evidence type="ECO:0000313" key="1">
    <source>
        <dbReference type="EMBL" id="AJD93749.1"/>
    </source>
</evidence>
<proteinExistence type="predicted"/>